<dbReference type="OrthoDB" id="5393981at2759"/>
<dbReference type="InterPro" id="IPR036397">
    <property type="entry name" value="RNaseH_sf"/>
</dbReference>
<proteinExistence type="predicted"/>
<dbReference type="AlphaFoldDB" id="A0A3N4IQ84"/>
<name>A0A3N4IQ84_9PEZI</name>
<organism evidence="1 2">
    <name type="scientific">Choiromyces venosus 120613-1</name>
    <dbReference type="NCBI Taxonomy" id="1336337"/>
    <lineage>
        <taxon>Eukaryota</taxon>
        <taxon>Fungi</taxon>
        <taxon>Dikarya</taxon>
        <taxon>Ascomycota</taxon>
        <taxon>Pezizomycotina</taxon>
        <taxon>Pezizomycetes</taxon>
        <taxon>Pezizales</taxon>
        <taxon>Tuberaceae</taxon>
        <taxon>Choiromyces</taxon>
    </lineage>
</organism>
<gene>
    <name evidence="1" type="ORF">L873DRAFT_1623448</name>
</gene>
<dbReference type="GO" id="GO:0003676">
    <property type="term" value="F:nucleic acid binding"/>
    <property type="evidence" value="ECO:0007669"/>
    <property type="project" value="InterPro"/>
</dbReference>
<keyword evidence="2" id="KW-1185">Reference proteome</keyword>
<protein>
    <recommendedName>
        <fullName evidence="3">Tc1-like transposase DDE domain-containing protein</fullName>
    </recommendedName>
</protein>
<accession>A0A3N4IQ84</accession>
<evidence type="ECO:0000313" key="1">
    <source>
        <dbReference type="EMBL" id="RPA88353.1"/>
    </source>
</evidence>
<dbReference type="Proteomes" id="UP000276215">
    <property type="component" value="Unassembled WGS sequence"/>
</dbReference>
<feature type="non-terminal residue" evidence="1">
    <location>
        <position position="57"/>
    </location>
</feature>
<feature type="non-terminal residue" evidence="1">
    <location>
        <position position="1"/>
    </location>
</feature>
<dbReference type="EMBL" id="ML121349">
    <property type="protein sequence ID" value="RPA88353.1"/>
    <property type="molecule type" value="Genomic_DNA"/>
</dbReference>
<reference evidence="1 2" key="1">
    <citation type="journal article" date="2018" name="Nat. Ecol. Evol.">
        <title>Pezizomycetes genomes reveal the molecular basis of ectomycorrhizal truffle lifestyle.</title>
        <authorList>
            <person name="Murat C."/>
            <person name="Payen T."/>
            <person name="Noel B."/>
            <person name="Kuo A."/>
            <person name="Morin E."/>
            <person name="Chen J."/>
            <person name="Kohler A."/>
            <person name="Krizsan K."/>
            <person name="Balestrini R."/>
            <person name="Da Silva C."/>
            <person name="Montanini B."/>
            <person name="Hainaut M."/>
            <person name="Levati E."/>
            <person name="Barry K.W."/>
            <person name="Belfiori B."/>
            <person name="Cichocki N."/>
            <person name="Clum A."/>
            <person name="Dockter R.B."/>
            <person name="Fauchery L."/>
            <person name="Guy J."/>
            <person name="Iotti M."/>
            <person name="Le Tacon F."/>
            <person name="Lindquist E.A."/>
            <person name="Lipzen A."/>
            <person name="Malagnac F."/>
            <person name="Mello A."/>
            <person name="Molinier V."/>
            <person name="Miyauchi S."/>
            <person name="Poulain J."/>
            <person name="Riccioni C."/>
            <person name="Rubini A."/>
            <person name="Sitrit Y."/>
            <person name="Splivallo R."/>
            <person name="Traeger S."/>
            <person name="Wang M."/>
            <person name="Zifcakova L."/>
            <person name="Wipf D."/>
            <person name="Zambonelli A."/>
            <person name="Paolocci F."/>
            <person name="Nowrousian M."/>
            <person name="Ottonello S."/>
            <person name="Baldrian P."/>
            <person name="Spatafora J.W."/>
            <person name="Henrissat B."/>
            <person name="Nagy L.G."/>
            <person name="Aury J.M."/>
            <person name="Wincker P."/>
            <person name="Grigoriev I.V."/>
            <person name="Bonfante P."/>
            <person name="Martin F.M."/>
        </authorList>
    </citation>
    <scope>NUCLEOTIDE SEQUENCE [LARGE SCALE GENOMIC DNA]</scope>
    <source>
        <strain evidence="1 2">120613-1</strain>
    </source>
</reference>
<dbReference type="Gene3D" id="3.30.420.10">
    <property type="entry name" value="Ribonuclease H-like superfamily/Ribonuclease H"/>
    <property type="match status" value="1"/>
</dbReference>
<evidence type="ECO:0008006" key="3">
    <source>
        <dbReference type="Google" id="ProtNLM"/>
    </source>
</evidence>
<evidence type="ECO:0000313" key="2">
    <source>
        <dbReference type="Proteomes" id="UP000276215"/>
    </source>
</evidence>
<sequence length="57" mass="7006">HLLHFIPQYHWELNFIEYYWGAAKHYAWKRCGYHIGALRKMVLESLDSVKPTLIWKF</sequence>